<evidence type="ECO:0000313" key="4">
    <source>
        <dbReference type="Proteomes" id="UP000320672"/>
    </source>
</evidence>
<dbReference type="GO" id="GO:0003677">
    <property type="term" value="F:DNA binding"/>
    <property type="evidence" value="ECO:0007669"/>
    <property type="project" value="InterPro"/>
</dbReference>
<reference evidence="3 4" key="1">
    <citation type="submission" date="2019-02" db="EMBL/GenBank/DDBJ databases">
        <title>Deep-cultivation of Planctomycetes and their phenomic and genomic characterization uncovers novel biology.</title>
        <authorList>
            <person name="Wiegand S."/>
            <person name="Jogler M."/>
            <person name="Boedeker C."/>
            <person name="Pinto D."/>
            <person name="Vollmers J."/>
            <person name="Rivas-Marin E."/>
            <person name="Kohn T."/>
            <person name="Peeters S.H."/>
            <person name="Heuer A."/>
            <person name="Rast P."/>
            <person name="Oberbeckmann S."/>
            <person name="Bunk B."/>
            <person name="Jeske O."/>
            <person name="Meyerdierks A."/>
            <person name="Storesund J.E."/>
            <person name="Kallscheuer N."/>
            <person name="Luecker S."/>
            <person name="Lage O.M."/>
            <person name="Pohl T."/>
            <person name="Merkel B.J."/>
            <person name="Hornburger P."/>
            <person name="Mueller R.-W."/>
            <person name="Bruemmer F."/>
            <person name="Labrenz M."/>
            <person name="Spormann A.M."/>
            <person name="Op den Camp H."/>
            <person name="Overmann J."/>
            <person name="Amann R."/>
            <person name="Jetten M.S.M."/>
            <person name="Mascher T."/>
            <person name="Medema M.H."/>
            <person name="Devos D.P."/>
            <person name="Kaster A.-K."/>
            <person name="Ovreas L."/>
            <person name="Rohde M."/>
            <person name="Galperin M.Y."/>
            <person name="Jogler C."/>
        </authorList>
    </citation>
    <scope>NUCLEOTIDE SEQUENCE [LARGE SCALE GENOMIC DNA]</scope>
    <source>
        <strain evidence="3 4">FF011L</strain>
    </source>
</reference>
<keyword evidence="4" id="KW-1185">Reference proteome</keyword>
<dbReference type="GO" id="GO:0006310">
    <property type="term" value="P:DNA recombination"/>
    <property type="evidence" value="ECO:0007669"/>
    <property type="project" value="UniProtKB-KW"/>
</dbReference>
<dbReference type="InterPro" id="IPR002104">
    <property type="entry name" value="Integrase_catalytic"/>
</dbReference>
<dbReference type="RefSeq" id="WP_246109662.1">
    <property type="nucleotide sequence ID" value="NZ_CP036262.1"/>
</dbReference>
<dbReference type="InterPro" id="IPR011010">
    <property type="entry name" value="DNA_brk_join_enz"/>
</dbReference>
<sequence>MVYTSDQWQQIKDAATGPLVELLDFLYLTGCRPKEARIVEKKHLHDDLVLFPADESKGETAPRVIFLPPEAKEILDRLATDRPTGTLFLNARNNPWTKDAIKCRLRRISEKVGLRVIAYGARHSYATNALTTGGVDLISLAHLMGHKDTAMVSRVYSHLTKNPDFLRAQARNAIKKRDEAG</sequence>
<evidence type="ECO:0000256" key="1">
    <source>
        <dbReference type="ARBA" id="ARBA00023172"/>
    </source>
</evidence>
<dbReference type="Pfam" id="PF00589">
    <property type="entry name" value="Phage_integrase"/>
    <property type="match status" value="1"/>
</dbReference>
<dbReference type="PANTHER" id="PTHR30349:SF88">
    <property type="entry name" value="BLL1584 PROTEIN"/>
    <property type="match status" value="1"/>
</dbReference>
<dbReference type="KEGG" id="rml:FF011L_03540"/>
<dbReference type="AlphaFoldDB" id="A0A517M9T4"/>
<accession>A0A517M9T4</accession>
<dbReference type="GO" id="GO:0015074">
    <property type="term" value="P:DNA integration"/>
    <property type="evidence" value="ECO:0007669"/>
    <property type="project" value="InterPro"/>
</dbReference>
<protein>
    <submittedName>
        <fullName evidence="3">Site-specific tyrosine recombinase XerC</fullName>
    </submittedName>
</protein>
<keyword evidence="1" id="KW-0233">DNA recombination</keyword>
<dbReference type="EMBL" id="CP036262">
    <property type="protein sequence ID" value="QDS91624.1"/>
    <property type="molecule type" value="Genomic_DNA"/>
</dbReference>
<dbReference type="InterPro" id="IPR013762">
    <property type="entry name" value="Integrase-like_cat_sf"/>
</dbReference>
<dbReference type="InterPro" id="IPR050090">
    <property type="entry name" value="Tyrosine_recombinase_XerCD"/>
</dbReference>
<dbReference type="PROSITE" id="PS51898">
    <property type="entry name" value="TYR_RECOMBINASE"/>
    <property type="match status" value="1"/>
</dbReference>
<evidence type="ECO:0000259" key="2">
    <source>
        <dbReference type="PROSITE" id="PS51898"/>
    </source>
</evidence>
<gene>
    <name evidence="3" type="ORF">FF011L_03540</name>
</gene>
<dbReference type="SUPFAM" id="SSF56349">
    <property type="entry name" value="DNA breaking-rejoining enzymes"/>
    <property type="match status" value="1"/>
</dbReference>
<dbReference type="PANTHER" id="PTHR30349">
    <property type="entry name" value="PHAGE INTEGRASE-RELATED"/>
    <property type="match status" value="1"/>
</dbReference>
<evidence type="ECO:0000313" key="3">
    <source>
        <dbReference type="EMBL" id="QDS91624.1"/>
    </source>
</evidence>
<dbReference type="Gene3D" id="1.10.443.10">
    <property type="entry name" value="Intergrase catalytic core"/>
    <property type="match status" value="1"/>
</dbReference>
<proteinExistence type="predicted"/>
<name>A0A517M9T4_9BACT</name>
<organism evidence="3 4">
    <name type="scientific">Roseimaritima multifibrata</name>
    <dbReference type="NCBI Taxonomy" id="1930274"/>
    <lineage>
        <taxon>Bacteria</taxon>
        <taxon>Pseudomonadati</taxon>
        <taxon>Planctomycetota</taxon>
        <taxon>Planctomycetia</taxon>
        <taxon>Pirellulales</taxon>
        <taxon>Pirellulaceae</taxon>
        <taxon>Roseimaritima</taxon>
    </lineage>
</organism>
<dbReference type="Proteomes" id="UP000320672">
    <property type="component" value="Chromosome"/>
</dbReference>
<feature type="domain" description="Tyr recombinase" evidence="2">
    <location>
        <begin position="1"/>
        <end position="171"/>
    </location>
</feature>